<dbReference type="PROSITE" id="PS50850">
    <property type="entry name" value="MFS"/>
    <property type="match status" value="1"/>
</dbReference>
<protein>
    <recommendedName>
        <fullName evidence="21">Lysosomal dipeptide transporter MFSD1</fullName>
    </recommendedName>
    <alternativeName>
        <fullName evidence="22">Major facilitator superfamily domain-containing protein 1</fullName>
    </alternativeName>
</protein>
<evidence type="ECO:0000256" key="14">
    <source>
        <dbReference type="ARBA" id="ARBA00044898"/>
    </source>
</evidence>
<feature type="transmembrane region" description="Helical" evidence="25">
    <location>
        <begin position="98"/>
        <end position="117"/>
    </location>
</feature>
<name>A0A7J3M480_ARCFL</name>
<comment type="catalytic activity">
    <reaction evidence="15">
        <text>L-arginyl-L-alpha-amino acid(out) = L-arginyl-L-alpha-amino acid(in)</text>
        <dbReference type="Rhea" id="RHEA:79371"/>
        <dbReference type="ChEBI" id="CHEBI:84315"/>
    </reaction>
</comment>
<comment type="catalytic activity">
    <reaction evidence="10">
        <text>L-alpha-aminoacyl-L-arginine(out) = L-alpha-aminoacyl-L-arginine(in)</text>
        <dbReference type="Rhea" id="RHEA:79367"/>
        <dbReference type="ChEBI" id="CHEBI:229968"/>
    </reaction>
</comment>
<keyword evidence="4 25" id="KW-0812">Transmembrane</keyword>
<evidence type="ECO:0000256" key="5">
    <source>
        <dbReference type="ARBA" id="ARBA00022989"/>
    </source>
</evidence>
<dbReference type="InterPro" id="IPR011701">
    <property type="entry name" value="MFS"/>
</dbReference>
<comment type="catalytic activity">
    <reaction evidence="12">
        <text>L-lysyl-L-alpha-amino acid(out) = L-lysyl-L-alpha-amino acid(in)</text>
        <dbReference type="Rhea" id="RHEA:79387"/>
        <dbReference type="ChEBI" id="CHEBI:229965"/>
    </reaction>
</comment>
<evidence type="ECO:0000256" key="18">
    <source>
        <dbReference type="ARBA" id="ARBA00044912"/>
    </source>
</evidence>
<dbReference type="SUPFAM" id="SSF103473">
    <property type="entry name" value="MFS general substrate transporter"/>
    <property type="match status" value="1"/>
</dbReference>
<evidence type="ECO:0000256" key="16">
    <source>
        <dbReference type="ARBA" id="ARBA00044900"/>
    </source>
</evidence>
<comment type="catalytic activity">
    <reaction evidence="13">
        <text>L-alpha-aminoacyl-L-lysine(out) = L-alpha-aminoacyl-L-lysine(in)</text>
        <dbReference type="Rhea" id="RHEA:79383"/>
        <dbReference type="ChEBI" id="CHEBI:229966"/>
    </reaction>
</comment>
<comment type="subunit">
    <text evidence="24">Homodimer. Interacts with lysosomal protein GLMP (via lumenal domain); the interaction starts while both proteins are still in the endoplasmic reticulum and is required for stabilization of MFSD1 in lysosomes but has no direct effect on its targeting to lysosomes or transporter activity.</text>
</comment>
<dbReference type="PANTHER" id="PTHR23512">
    <property type="entry name" value="MAJOR FACILITATOR SUPERFAMILY DOMAIN-CONTAINING PROTEIN 1"/>
    <property type="match status" value="1"/>
</dbReference>
<evidence type="ECO:0000256" key="22">
    <source>
        <dbReference type="ARBA" id="ARBA00045018"/>
    </source>
</evidence>
<evidence type="ECO:0000313" key="27">
    <source>
        <dbReference type="EMBL" id="HGT83736.1"/>
    </source>
</evidence>
<evidence type="ECO:0000256" key="10">
    <source>
        <dbReference type="ARBA" id="ARBA00044881"/>
    </source>
</evidence>
<comment type="similarity">
    <text evidence="2">Belongs to the major facilitator superfamily.</text>
</comment>
<feature type="transmembrane region" description="Helical" evidence="25">
    <location>
        <begin position="35"/>
        <end position="53"/>
    </location>
</feature>
<comment type="catalytic activity">
    <reaction evidence="20">
        <text>L-lysyl-glycine(out) = L-lysyl-glycine(in)</text>
        <dbReference type="Rhea" id="RHEA:79407"/>
        <dbReference type="ChEBI" id="CHEBI:191202"/>
    </reaction>
</comment>
<evidence type="ECO:0000256" key="7">
    <source>
        <dbReference type="ARBA" id="ARBA00023228"/>
    </source>
</evidence>
<comment type="catalytic activity">
    <reaction evidence="14">
        <text>L-aspartyl-L-lysine(out) = L-aspartyl-L-lysine(in)</text>
        <dbReference type="Rhea" id="RHEA:79411"/>
        <dbReference type="ChEBI" id="CHEBI:229953"/>
    </reaction>
</comment>
<dbReference type="Gene3D" id="1.20.1250.20">
    <property type="entry name" value="MFS general substrate transporter like domains"/>
    <property type="match status" value="2"/>
</dbReference>
<accession>A0A7J3M480</accession>
<dbReference type="AlphaFoldDB" id="A0A7J3M480"/>
<proteinExistence type="inferred from homology"/>
<evidence type="ECO:0000256" key="23">
    <source>
        <dbReference type="ARBA" id="ARBA00045709"/>
    </source>
</evidence>
<evidence type="ECO:0000256" key="8">
    <source>
        <dbReference type="ARBA" id="ARBA00044876"/>
    </source>
</evidence>
<organism evidence="27">
    <name type="scientific">Archaeoglobus fulgidus</name>
    <dbReference type="NCBI Taxonomy" id="2234"/>
    <lineage>
        <taxon>Archaea</taxon>
        <taxon>Methanobacteriati</taxon>
        <taxon>Methanobacteriota</taxon>
        <taxon>Archaeoglobi</taxon>
        <taxon>Archaeoglobales</taxon>
        <taxon>Archaeoglobaceae</taxon>
        <taxon>Archaeoglobus</taxon>
    </lineage>
</organism>
<comment type="catalytic activity">
    <reaction evidence="16">
        <text>L-lysyl-L-lysine(out) = L-lysyl-L-lysine(in)</text>
        <dbReference type="Rhea" id="RHEA:79403"/>
        <dbReference type="ChEBI" id="CHEBI:229956"/>
    </reaction>
</comment>
<dbReference type="InterPro" id="IPR036259">
    <property type="entry name" value="MFS_trans_sf"/>
</dbReference>
<comment type="caution">
    <text evidence="27">The sequence shown here is derived from an EMBL/GenBank/DDBJ whole genome shotgun (WGS) entry which is preliminary data.</text>
</comment>
<reference evidence="27" key="1">
    <citation type="journal article" date="2020" name="mSystems">
        <title>Genome- and Community-Level Interaction Insights into Carbon Utilization and Element Cycling Functions of Hydrothermarchaeota in Hydrothermal Sediment.</title>
        <authorList>
            <person name="Zhou Z."/>
            <person name="Liu Y."/>
            <person name="Xu W."/>
            <person name="Pan J."/>
            <person name="Luo Z.H."/>
            <person name="Li M."/>
        </authorList>
    </citation>
    <scope>NUCLEOTIDE SEQUENCE [LARGE SCALE GENOMIC DNA]</scope>
    <source>
        <strain evidence="27">SpSt-587</strain>
    </source>
</reference>
<feature type="transmembrane region" description="Helical" evidence="25">
    <location>
        <begin position="74"/>
        <end position="92"/>
    </location>
</feature>
<evidence type="ECO:0000256" key="12">
    <source>
        <dbReference type="ARBA" id="ARBA00044891"/>
    </source>
</evidence>
<evidence type="ECO:0000256" key="24">
    <source>
        <dbReference type="ARBA" id="ARBA00046376"/>
    </source>
</evidence>
<keyword evidence="3" id="KW-0813">Transport</keyword>
<evidence type="ECO:0000256" key="1">
    <source>
        <dbReference type="ARBA" id="ARBA00004155"/>
    </source>
</evidence>
<feature type="transmembrane region" description="Helical" evidence="25">
    <location>
        <begin position="373"/>
        <end position="394"/>
    </location>
</feature>
<comment type="catalytic activity">
    <reaction evidence="11">
        <text>L-alpha-aminoacyl-L-histidine(out) = L-alpha-aminoacyl-L-histidine(in)</text>
        <dbReference type="Rhea" id="RHEA:79375"/>
        <dbReference type="ChEBI" id="CHEBI:229967"/>
    </reaction>
</comment>
<evidence type="ECO:0000256" key="6">
    <source>
        <dbReference type="ARBA" id="ARBA00023136"/>
    </source>
</evidence>
<keyword evidence="5 25" id="KW-1133">Transmembrane helix</keyword>
<feature type="transmembrane region" description="Helical" evidence="25">
    <location>
        <begin position="202"/>
        <end position="222"/>
    </location>
</feature>
<dbReference type="EMBL" id="DSYZ01000159">
    <property type="protein sequence ID" value="HGT83736.1"/>
    <property type="molecule type" value="Genomic_DNA"/>
</dbReference>
<comment type="subcellular location">
    <subcellularLocation>
        <location evidence="1">Lysosome membrane</location>
        <topology evidence="1">Multi-pass membrane protein</topology>
    </subcellularLocation>
</comment>
<evidence type="ECO:0000256" key="4">
    <source>
        <dbReference type="ARBA" id="ARBA00022692"/>
    </source>
</evidence>
<evidence type="ECO:0000256" key="25">
    <source>
        <dbReference type="SAM" id="Phobius"/>
    </source>
</evidence>
<feature type="transmembrane region" description="Helical" evidence="25">
    <location>
        <begin position="158"/>
        <end position="182"/>
    </location>
</feature>
<feature type="transmembrane region" description="Helical" evidence="25">
    <location>
        <begin position="7"/>
        <end position="23"/>
    </location>
</feature>
<feature type="transmembrane region" description="Helical" evidence="25">
    <location>
        <begin position="129"/>
        <end position="152"/>
    </location>
</feature>
<comment type="catalytic activity">
    <reaction evidence="9">
        <text>L-histidyl-glycine(out) = L-histidyl-glycine(in)</text>
        <dbReference type="Rhea" id="RHEA:79395"/>
        <dbReference type="ChEBI" id="CHEBI:229957"/>
    </reaction>
</comment>
<evidence type="ECO:0000256" key="3">
    <source>
        <dbReference type="ARBA" id="ARBA00022448"/>
    </source>
</evidence>
<evidence type="ECO:0000256" key="11">
    <source>
        <dbReference type="ARBA" id="ARBA00044884"/>
    </source>
</evidence>
<keyword evidence="6 25" id="KW-0472">Membrane</keyword>
<gene>
    <name evidence="27" type="ORF">ENT52_08450</name>
</gene>
<evidence type="ECO:0000256" key="20">
    <source>
        <dbReference type="ARBA" id="ARBA00044924"/>
    </source>
</evidence>
<sequence>MRSSKWVIFVVLSSIYFFVYFHRTSPAVMANDLMLEFAVSALAIGVLSSLYFYPYAVLQIPVGVLSDVKGAKKVVVSFTSVTLFGILIFVTAPSFEFAVFSRLLIGIGVSGVYIPTVKIMSQWFKANEFATAMGILFAIGNFGAIFSSYPLAFSIENFGWRFSFAVIGAITALLLLLCIIFVKDAPSGFKKETPRREDFKLLFNLTLWLLAVSAMLRYGIVMGFQGLWGGPFLVDVLNLSKVLAGTVLMLFAIGAIIGAPLLGRISDEIGLRKLPMVLSGIGFTIFWLPLVLFPEKLGMIELSIISFMLGFFSSAGPIAYTLVKEQFPLRMTGVAISFINVFPFVGAGVFQTIMGYLMDSVGKLGDRYPVEAYRLSFEFCLVASIVSLILLLFVREKPRDIGDKNF</sequence>
<comment type="catalytic activity">
    <reaction evidence="18">
        <text>L-histidyl-L-alpha-amino acid(out) = L-histidyl-L-alpha-amino acid(in)</text>
        <dbReference type="Rhea" id="RHEA:79379"/>
        <dbReference type="ChEBI" id="CHEBI:229964"/>
    </reaction>
</comment>
<comment type="catalytic activity">
    <reaction evidence="19">
        <text>L-alanyl-L-lysine(out) = L-alanyl-L-lysine(in)</text>
        <dbReference type="Rhea" id="RHEA:79415"/>
        <dbReference type="ChEBI" id="CHEBI:192470"/>
    </reaction>
</comment>
<evidence type="ECO:0000256" key="19">
    <source>
        <dbReference type="ARBA" id="ARBA00044919"/>
    </source>
</evidence>
<evidence type="ECO:0000256" key="15">
    <source>
        <dbReference type="ARBA" id="ARBA00044899"/>
    </source>
</evidence>
<evidence type="ECO:0000256" key="9">
    <source>
        <dbReference type="ARBA" id="ARBA00044878"/>
    </source>
</evidence>
<dbReference type="GO" id="GO:0005765">
    <property type="term" value="C:lysosomal membrane"/>
    <property type="evidence" value="ECO:0007669"/>
    <property type="project" value="UniProtKB-SubCell"/>
</dbReference>
<feature type="transmembrane region" description="Helical" evidence="25">
    <location>
        <begin position="242"/>
        <end position="262"/>
    </location>
</feature>
<evidence type="ECO:0000256" key="13">
    <source>
        <dbReference type="ARBA" id="ARBA00044893"/>
    </source>
</evidence>
<comment type="catalytic activity">
    <reaction evidence="8">
        <text>L-lysyl-L-alanine(out) = L-lysyl-L-alanine(in)</text>
        <dbReference type="Rhea" id="RHEA:79399"/>
        <dbReference type="ChEBI" id="CHEBI:229954"/>
    </reaction>
</comment>
<feature type="transmembrane region" description="Helical" evidence="25">
    <location>
        <begin position="274"/>
        <end position="293"/>
    </location>
</feature>
<dbReference type="InterPro" id="IPR052187">
    <property type="entry name" value="MFSD1"/>
</dbReference>
<evidence type="ECO:0000256" key="21">
    <source>
        <dbReference type="ARBA" id="ARBA00044985"/>
    </source>
</evidence>
<dbReference type="InterPro" id="IPR020846">
    <property type="entry name" value="MFS_dom"/>
</dbReference>
<keyword evidence="7" id="KW-0458">Lysosome</keyword>
<feature type="transmembrane region" description="Helical" evidence="25">
    <location>
        <begin position="334"/>
        <end position="353"/>
    </location>
</feature>
<dbReference type="PANTHER" id="PTHR23512:SF3">
    <property type="entry name" value="MAJOR FACILITATOR SUPERFAMILY DOMAIN-CONTAINING PROTEIN 1"/>
    <property type="match status" value="1"/>
</dbReference>
<dbReference type="Pfam" id="PF07690">
    <property type="entry name" value="MFS_1"/>
    <property type="match status" value="1"/>
</dbReference>
<comment type="catalytic activity">
    <reaction evidence="17">
        <text>L-arginyl-glycine(out) = L-arginyl-glycine(in)</text>
        <dbReference type="Rhea" id="RHEA:79391"/>
        <dbReference type="ChEBI" id="CHEBI:229955"/>
    </reaction>
</comment>
<comment type="function">
    <text evidence="23">Lysosomal dipeptide uniporter that selectively exports lysine, arginine or histidine-containing dipeptides with a net positive charge from the lysosome lumen into the cytosol. Could play a role in a specific type of protein O-glycosylation indirectly regulating macrophages migration and tissue invasion. Also essential for liver homeostasis.</text>
</comment>
<evidence type="ECO:0000256" key="17">
    <source>
        <dbReference type="ARBA" id="ARBA00044903"/>
    </source>
</evidence>
<evidence type="ECO:0000259" key="26">
    <source>
        <dbReference type="PROSITE" id="PS50850"/>
    </source>
</evidence>
<evidence type="ECO:0000256" key="2">
    <source>
        <dbReference type="ARBA" id="ARBA00008335"/>
    </source>
</evidence>
<feature type="transmembrane region" description="Helical" evidence="25">
    <location>
        <begin position="299"/>
        <end position="322"/>
    </location>
</feature>
<dbReference type="GO" id="GO:0022857">
    <property type="term" value="F:transmembrane transporter activity"/>
    <property type="evidence" value="ECO:0007669"/>
    <property type="project" value="InterPro"/>
</dbReference>
<feature type="domain" description="Major facilitator superfamily (MFS) profile" evidence="26">
    <location>
        <begin position="8"/>
        <end position="399"/>
    </location>
</feature>